<reference evidence="1" key="1">
    <citation type="submission" date="2023-01" db="EMBL/GenBank/DDBJ databases">
        <title>Colletotrichum chrysophilum M932 genome sequence.</title>
        <authorList>
            <person name="Baroncelli R."/>
        </authorList>
    </citation>
    <scope>NUCLEOTIDE SEQUENCE</scope>
    <source>
        <strain evidence="1">M932</strain>
    </source>
</reference>
<dbReference type="PRINTS" id="PR01345">
    <property type="entry name" value="CERVTRCPTASE"/>
</dbReference>
<sequence>MARRNRQGIQDIIDRAVEWERRSGATFEADKAAIIHFTRNSDSTSLVIKGDTVRPKDHVKALGVTKDTKLRFEKHIADATKKGLEAVLGLRRLKWARRLLRRRQAYNQREKDTTESQQRSG</sequence>
<dbReference type="EMBL" id="JAQOWY010000821">
    <property type="protein sequence ID" value="KAK1838484.1"/>
    <property type="molecule type" value="Genomic_DNA"/>
</dbReference>
<evidence type="ECO:0000313" key="1">
    <source>
        <dbReference type="EMBL" id="KAK1838484.1"/>
    </source>
</evidence>
<evidence type="ECO:0000313" key="2">
    <source>
        <dbReference type="Proteomes" id="UP001243330"/>
    </source>
</evidence>
<name>A0AAD9E5M3_9PEZI</name>
<protein>
    <recommendedName>
        <fullName evidence="3">Reverse transcriptase</fullName>
    </recommendedName>
</protein>
<keyword evidence="2" id="KW-1185">Reference proteome</keyword>
<evidence type="ECO:0008006" key="3">
    <source>
        <dbReference type="Google" id="ProtNLM"/>
    </source>
</evidence>
<comment type="caution">
    <text evidence="1">The sequence shown here is derived from an EMBL/GenBank/DDBJ whole genome shotgun (WGS) entry which is preliminary data.</text>
</comment>
<organism evidence="1 2">
    <name type="scientific">Colletotrichum chrysophilum</name>
    <dbReference type="NCBI Taxonomy" id="1836956"/>
    <lineage>
        <taxon>Eukaryota</taxon>
        <taxon>Fungi</taxon>
        <taxon>Dikarya</taxon>
        <taxon>Ascomycota</taxon>
        <taxon>Pezizomycotina</taxon>
        <taxon>Sordariomycetes</taxon>
        <taxon>Hypocreomycetidae</taxon>
        <taxon>Glomerellales</taxon>
        <taxon>Glomerellaceae</taxon>
        <taxon>Colletotrichum</taxon>
        <taxon>Colletotrichum gloeosporioides species complex</taxon>
    </lineage>
</organism>
<dbReference type="Proteomes" id="UP001243330">
    <property type="component" value="Unassembled WGS sequence"/>
</dbReference>
<dbReference type="AlphaFoldDB" id="A0AAD9E5M3"/>
<accession>A0AAD9E5M3</accession>
<proteinExistence type="predicted"/>
<gene>
    <name evidence="1" type="ORF">CCHR01_18896</name>
</gene>